<dbReference type="GO" id="GO:0071013">
    <property type="term" value="C:catalytic step 2 spliceosome"/>
    <property type="evidence" value="ECO:0007669"/>
    <property type="project" value="TreeGrafter"/>
</dbReference>
<dbReference type="Gene3D" id="2.80.10.50">
    <property type="match status" value="1"/>
</dbReference>
<dbReference type="AlphaFoldDB" id="A0A6G1I162"/>
<dbReference type="Pfam" id="PF06229">
    <property type="entry name" value="FRG1"/>
    <property type="match status" value="1"/>
</dbReference>
<accession>A0A6G1I162</accession>
<dbReference type="PANTHER" id="PTHR12928">
    <property type="entry name" value="FRG1 PROTEIN"/>
    <property type="match status" value="1"/>
</dbReference>
<dbReference type="Proteomes" id="UP000799640">
    <property type="component" value="Unassembled WGS sequence"/>
</dbReference>
<organism evidence="5 6">
    <name type="scientific">Trichodelitschia bisporula</name>
    <dbReference type="NCBI Taxonomy" id="703511"/>
    <lineage>
        <taxon>Eukaryota</taxon>
        <taxon>Fungi</taxon>
        <taxon>Dikarya</taxon>
        <taxon>Ascomycota</taxon>
        <taxon>Pezizomycotina</taxon>
        <taxon>Dothideomycetes</taxon>
        <taxon>Dothideomycetes incertae sedis</taxon>
        <taxon>Phaeotrichales</taxon>
        <taxon>Phaeotrichaceae</taxon>
        <taxon>Trichodelitschia</taxon>
    </lineage>
</organism>
<evidence type="ECO:0000313" key="6">
    <source>
        <dbReference type="Proteomes" id="UP000799640"/>
    </source>
</evidence>
<dbReference type="CDD" id="cd23339">
    <property type="entry name" value="beta-trefoil_FSCN_fungal_FRG1-like"/>
    <property type="match status" value="1"/>
</dbReference>
<feature type="compositionally biased region" description="Polar residues" evidence="4">
    <location>
        <begin position="27"/>
        <end position="41"/>
    </location>
</feature>
<evidence type="ECO:0000313" key="5">
    <source>
        <dbReference type="EMBL" id="KAF2401809.1"/>
    </source>
</evidence>
<evidence type="ECO:0000256" key="4">
    <source>
        <dbReference type="SAM" id="MobiDB-lite"/>
    </source>
</evidence>
<gene>
    <name evidence="5" type="ORF">EJ06DRAFT_528963</name>
</gene>
<keyword evidence="3" id="KW-0539">Nucleus</keyword>
<evidence type="ECO:0000256" key="1">
    <source>
        <dbReference type="ARBA" id="ARBA00004604"/>
    </source>
</evidence>
<keyword evidence="6" id="KW-1185">Reference proteome</keyword>
<comment type="similarity">
    <text evidence="2">Belongs to the FRG1 family.</text>
</comment>
<dbReference type="GO" id="GO:0005730">
    <property type="term" value="C:nucleolus"/>
    <property type="evidence" value="ECO:0007669"/>
    <property type="project" value="UniProtKB-SubCell"/>
</dbReference>
<dbReference type="OrthoDB" id="5539371at2759"/>
<dbReference type="SUPFAM" id="SSF50405">
    <property type="entry name" value="Actin-crosslinking proteins"/>
    <property type="match status" value="1"/>
</dbReference>
<dbReference type="InterPro" id="IPR010414">
    <property type="entry name" value="FRG1"/>
</dbReference>
<evidence type="ECO:0000256" key="3">
    <source>
        <dbReference type="ARBA" id="ARBA00023242"/>
    </source>
</evidence>
<proteinExistence type="inferred from homology"/>
<sequence length="267" mass="29570">MVKALMFKGEKKPKKRKRTQVDDDTEGQQLTKAAPSTSQTAAGDDDSWVGADAPSDITGPIIFVLPTDEPSCLSCDANGTVFAIPVENIVEADPGTAEPHDVRQVWIANRVAGTESLSFKSHHGRYLGCDKFGVLAATREAISPEESFLCIPVADSPGTFAVQTQREKFVTIDENGGEGNKVIRGDSENIDFRSTLRIRMQARFKPKLKVAKEERARGRISRKELEEMVGRKLDDADVKMLKKARREGDFHERLLDVKVKGKHDKYA</sequence>
<evidence type="ECO:0000256" key="2">
    <source>
        <dbReference type="ARBA" id="ARBA00010878"/>
    </source>
</evidence>
<dbReference type="InterPro" id="IPR008999">
    <property type="entry name" value="Actin-crosslinking"/>
</dbReference>
<dbReference type="PANTHER" id="PTHR12928:SF0">
    <property type="entry name" value="FSHD REGION GENE 1"/>
    <property type="match status" value="1"/>
</dbReference>
<dbReference type="EMBL" id="ML996692">
    <property type="protein sequence ID" value="KAF2401809.1"/>
    <property type="molecule type" value="Genomic_DNA"/>
</dbReference>
<dbReference type="GO" id="GO:0051015">
    <property type="term" value="F:actin filament binding"/>
    <property type="evidence" value="ECO:0007669"/>
    <property type="project" value="TreeGrafter"/>
</dbReference>
<reference evidence="5" key="1">
    <citation type="journal article" date="2020" name="Stud. Mycol.">
        <title>101 Dothideomycetes genomes: a test case for predicting lifestyles and emergence of pathogens.</title>
        <authorList>
            <person name="Haridas S."/>
            <person name="Albert R."/>
            <person name="Binder M."/>
            <person name="Bloem J."/>
            <person name="Labutti K."/>
            <person name="Salamov A."/>
            <person name="Andreopoulos B."/>
            <person name="Baker S."/>
            <person name="Barry K."/>
            <person name="Bills G."/>
            <person name="Bluhm B."/>
            <person name="Cannon C."/>
            <person name="Castanera R."/>
            <person name="Culley D."/>
            <person name="Daum C."/>
            <person name="Ezra D."/>
            <person name="Gonzalez J."/>
            <person name="Henrissat B."/>
            <person name="Kuo A."/>
            <person name="Liang C."/>
            <person name="Lipzen A."/>
            <person name="Lutzoni F."/>
            <person name="Magnuson J."/>
            <person name="Mondo S."/>
            <person name="Nolan M."/>
            <person name="Ohm R."/>
            <person name="Pangilinan J."/>
            <person name="Park H.-J."/>
            <person name="Ramirez L."/>
            <person name="Alfaro M."/>
            <person name="Sun H."/>
            <person name="Tritt A."/>
            <person name="Yoshinaga Y."/>
            <person name="Zwiers L.-H."/>
            <person name="Turgeon B."/>
            <person name="Goodwin S."/>
            <person name="Spatafora J."/>
            <person name="Crous P."/>
            <person name="Grigoriev I."/>
        </authorList>
    </citation>
    <scope>NUCLEOTIDE SEQUENCE</scope>
    <source>
        <strain evidence="5">CBS 262.69</strain>
    </source>
</reference>
<name>A0A6G1I162_9PEZI</name>
<protein>
    <submittedName>
        <fullName evidence="5">Actin-crosslinking protein</fullName>
    </submittedName>
</protein>
<comment type="subcellular location">
    <subcellularLocation>
        <location evidence="1">Nucleus</location>
        <location evidence="1">Nucleolus</location>
    </subcellularLocation>
</comment>
<feature type="region of interest" description="Disordered" evidence="4">
    <location>
        <begin position="1"/>
        <end position="51"/>
    </location>
</feature>